<dbReference type="EMBL" id="JAUHHV010000008">
    <property type="protein sequence ID" value="KAK1415598.1"/>
    <property type="molecule type" value="Genomic_DNA"/>
</dbReference>
<dbReference type="Proteomes" id="UP001229421">
    <property type="component" value="Unassembled WGS sequence"/>
</dbReference>
<dbReference type="SUPFAM" id="SSF56112">
    <property type="entry name" value="Protein kinase-like (PK-like)"/>
    <property type="match status" value="1"/>
</dbReference>
<evidence type="ECO:0000313" key="3">
    <source>
        <dbReference type="Proteomes" id="UP001229421"/>
    </source>
</evidence>
<gene>
    <name evidence="2" type="ORF">QVD17_31381</name>
</gene>
<dbReference type="AlphaFoldDB" id="A0AAD8K5G9"/>
<feature type="transmembrane region" description="Helical" evidence="1">
    <location>
        <begin position="40"/>
        <end position="57"/>
    </location>
</feature>
<keyword evidence="3" id="KW-1185">Reference proteome</keyword>
<evidence type="ECO:0000256" key="1">
    <source>
        <dbReference type="SAM" id="Phobius"/>
    </source>
</evidence>
<organism evidence="2 3">
    <name type="scientific">Tagetes erecta</name>
    <name type="common">African marigold</name>
    <dbReference type="NCBI Taxonomy" id="13708"/>
    <lineage>
        <taxon>Eukaryota</taxon>
        <taxon>Viridiplantae</taxon>
        <taxon>Streptophyta</taxon>
        <taxon>Embryophyta</taxon>
        <taxon>Tracheophyta</taxon>
        <taxon>Spermatophyta</taxon>
        <taxon>Magnoliopsida</taxon>
        <taxon>eudicotyledons</taxon>
        <taxon>Gunneridae</taxon>
        <taxon>Pentapetalae</taxon>
        <taxon>asterids</taxon>
        <taxon>campanulids</taxon>
        <taxon>Asterales</taxon>
        <taxon>Asteraceae</taxon>
        <taxon>Asteroideae</taxon>
        <taxon>Heliantheae alliance</taxon>
        <taxon>Tageteae</taxon>
        <taxon>Tagetes</taxon>
    </lineage>
</organism>
<proteinExistence type="predicted"/>
<comment type="caution">
    <text evidence="2">The sequence shown here is derived from an EMBL/GenBank/DDBJ whole genome shotgun (WGS) entry which is preliminary data.</text>
</comment>
<keyword evidence="1" id="KW-0812">Transmembrane</keyword>
<dbReference type="InterPro" id="IPR011009">
    <property type="entry name" value="Kinase-like_dom_sf"/>
</dbReference>
<accession>A0AAD8K5G9</accession>
<evidence type="ECO:0008006" key="4">
    <source>
        <dbReference type="Google" id="ProtNLM"/>
    </source>
</evidence>
<keyword evidence="1" id="KW-0472">Membrane</keyword>
<protein>
    <recommendedName>
        <fullName evidence="4">Protein kinase domain-containing protein</fullName>
    </recommendedName>
</protein>
<keyword evidence="1" id="KW-1133">Transmembrane helix</keyword>
<evidence type="ECO:0000313" key="2">
    <source>
        <dbReference type="EMBL" id="KAK1415598.1"/>
    </source>
</evidence>
<dbReference type="Gene3D" id="1.10.510.10">
    <property type="entry name" value="Transferase(Phosphotransferase) domain 1"/>
    <property type="match status" value="1"/>
</dbReference>
<name>A0AAD8K5G9_TARER</name>
<reference evidence="2" key="1">
    <citation type="journal article" date="2023" name="bioRxiv">
        <title>Improved chromosome-level genome assembly for marigold (Tagetes erecta).</title>
        <authorList>
            <person name="Jiang F."/>
            <person name="Yuan L."/>
            <person name="Wang S."/>
            <person name="Wang H."/>
            <person name="Xu D."/>
            <person name="Wang A."/>
            <person name="Fan W."/>
        </authorList>
    </citation>
    <scope>NUCLEOTIDE SEQUENCE</scope>
    <source>
        <strain evidence="2">WSJ</strain>
        <tissue evidence="2">Leaf</tissue>
    </source>
</reference>
<sequence>MRPKISDFGLARMFNEDESETNTKRVVGTLHGVFSKMASLSIYLINVYIMCHVLLLIKRCDQYIYMLAYCVCNAV</sequence>